<dbReference type="EMBL" id="LSRX01000573">
    <property type="protein sequence ID" value="OLP93678.1"/>
    <property type="molecule type" value="Genomic_DNA"/>
</dbReference>
<evidence type="ECO:0000256" key="4">
    <source>
        <dbReference type="ARBA" id="ARBA00022840"/>
    </source>
</evidence>
<keyword evidence="4" id="KW-0067">ATP-binding</keyword>
<dbReference type="GO" id="GO:0031048">
    <property type="term" value="P:regulatory ncRNA-mediated heterochromatin formation"/>
    <property type="evidence" value="ECO:0007669"/>
    <property type="project" value="TreeGrafter"/>
</dbReference>
<dbReference type="Gene3D" id="3.40.50.300">
    <property type="entry name" value="P-loop containing nucleotide triphosphate hydrolases"/>
    <property type="match status" value="1"/>
</dbReference>
<keyword evidence="1" id="KW-0547">Nucleotide-binding</keyword>
<evidence type="ECO:0000256" key="3">
    <source>
        <dbReference type="ARBA" id="ARBA00022806"/>
    </source>
</evidence>
<proteinExistence type="predicted"/>
<evidence type="ECO:0000313" key="7">
    <source>
        <dbReference type="EMBL" id="OLP93678.1"/>
    </source>
</evidence>
<dbReference type="GO" id="GO:0005524">
    <property type="term" value="F:ATP binding"/>
    <property type="evidence" value="ECO:0007669"/>
    <property type="project" value="UniProtKB-KW"/>
</dbReference>
<feature type="compositionally biased region" description="Polar residues" evidence="5">
    <location>
        <begin position="257"/>
        <end position="266"/>
    </location>
</feature>
<accession>A0A1Q9DER1</accession>
<dbReference type="InterPro" id="IPR045055">
    <property type="entry name" value="DNA2/NAM7-like"/>
</dbReference>
<protein>
    <submittedName>
        <fullName evidence="7">NFX1-type zinc finger-containing protein 1</fullName>
    </submittedName>
</protein>
<keyword evidence="3" id="KW-0347">Helicase</keyword>
<keyword evidence="8" id="KW-1185">Reference proteome</keyword>
<evidence type="ECO:0000256" key="5">
    <source>
        <dbReference type="SAM" id="MobiDB-lite"/>
    </source>
</evidence>
<dbReference type="Pfam" id="PF13087">
    <property type="entry name" value="AAA_12"/>
    <property type="match status" value="1"/>
</dbReference>
<dbReference type="InterPro" id="IPR027417">
    <property type="entry name" value="P-loop_NTPase"/>
</dbReference>
<feature type="region of interest" description="Disordered" evidence="5">
    <location>
        <begin position="301"/>
        <end position="334"/>
    </location>
</feature>
<dbReference type="InterPro" id="IPR041679">
    <property type="entry name" value="DNA2/NAM7-like_C"/>
</dbReference>
<feature type="domain" description="DNA2/NAM7 helicase-like C-terminal" evidence="6">
    <location>
        <begin position="36"/>
        <end position="159"/>
    </location>
</feature>
<dbReference type="PANTHER" id="PTHR10887:SF341">
    <property type="entry name" value="NFX1-TYPE ZINC FINGER-CONTAINING PROTEIN 1"/>
    <property type="match status" value="1"/>
</dbReference>
<evidence type="ECO:0000259" key="6">
    <source>
        <dbReference type="Pfam" id="PF13087"/>
    </source>
</evidence>
<evidence type="ECO:0000313" key="8">
    <source>
        <dbReference type="Proteomes" id="UP000186817"/>
    </source>
</evidence>
<evidence type="ECO:0000256" key="2">
    <source>
        <dbReference type="ARBA" id="ARBA00022801"/>
    </source>
</evidence>
<dbReference type="Proteomes" id="UP000186817">
    <property type="component" value="Unassembled WGS sequence"/>
</dbReference>
<dbReference type="GO" id="GO:0016787">
    <property type="term" value="F:hydrolase activity"/>
    <property type="evidence" value="ECO:0007669"/>
    <property type="project" value="UniProtKB-KW"/>
</dbReference>
<dbReference type="SUPFAM" id="SSF52540">
    <property type="entry name" value="P-loop containing nucleoside triphosphate hydrolases"/>
    <property type="match status" value="1"/>
</dbReference>
<sequence>MAATVVQAGSAAVLASQSRVGLRYPEIRGVAARCFFMSHFHLEDDEGESHSKQNTFEANFVSALCAHLVTSGYEESQITVLSPYLGQVRLLKRKIQRDPSTQGIAVTAVDNFQGEENDVIVISLVRSNRARQMGFLAVDNRINVALTRARHGLFIVGNTDMLEKHTLWSQILRELKSDECLAETLPIVDKEQKGPFEVKSADEISVFLENKVHQSGGEGMITIDEYRKSQEVRRKKGQSHSRGDQPDRWLEHKVPQSLRQKASATSDVWVRLDEEPAPSGEMVPAATTAMKATKAKTAIYGDEGHEGQDGDEGHEGQDGDEEHEGHEGYKGQDSDEEHGMALLALRVPLHDWVQFRMLAELCVEPVLPEVSDPQSAVLQFAGKCTTMKSMKATKATKTKKAMKRPAAKVDDCGAGGAENEAPAWAVAPFYEGGTFANCAQLEGRCWVMSEAIPLSITVGELLETMTSPGCGKGFWYEPIGLAMAVRAHRSQGDDKGSDDDKKKDDDSPKDDGKKKDDDPERAGGVVASYNISDGPDIDDSGELGCICRDLEQCPSASFRDIGHDLNIVLHRHIIVFGAHGSRGRWFIGSGAVLITDLYCTAGTTIGAWLGRDPGVTSFEMLMLRLWCPLLWMLTMTGWQHLRRRASLVANLANAVASGTVREQDLRLGAAVAAGGLRGDAVVEALASTFLLEFQQLCSNKRRKTTSKHVKEAHILEAVPDSCCSHRTDELLRATCRQLLRLEGDDRPMLIMDETVWSASWSQISKDGETAIVGGIWHEDDGQDFSYVRATDPNNVAEVRNMPRHFLATTTRHFVMKRVDSSRYVFDICCVPAPSPTALQMLHLAGGMMDACTASSHVPPVGISHDCGTRNMEVSRALIGLIEEAELRNHPFWSTCERTLFSGPYMWPFGGLQWTQPSTGKTRKTFQLAGSCGGWHVQKR</sequence>
<feature type="compositionally biased region" description="Basic and acidic residues" evidence="5">
    <location>
        <begin position="490"/>
        <end position="521"/>
    </location>
</feature>
<dbReference type="PANTHER" id="PTHR10887">
    <property type="entry name" value="DNA2/NAM7 HELICASE FAMILY"/>
    <property type="match status" value="1"/>
</dbReference>
<dbReference type="GO" id="GO:0004386">
    <property type="term" value="F:helicase activity"/>
    <property type="evidence" value="ECO:0007669"/>
    <property type="project" value="UniProtKB-KW"/>
</dbReference>
<evidence type="ECO:0000256" key="1">
    <source>
        <dbReference type="ARBA" id="ARBA00022741"/>
    </source>
</evidence>
<keyword evidence="2" id="KW-0378">Hydrolase</keyword>
<feature type="compositionally biased region" description="Basic and acidic residues" evidence="5">
    <location>
        <begin position="302"/>
        <end position="334"/>
    </location>
</feature>
<dbReference type="CDD" id="cd18808">
    <property type="entry name" value="SF1_C_Upf1"/>
    <property type="match status" value="1"/>
</dbReference>
<feature type="region of interest" description="Disordered" evidence="5">
    <location>
        <begin position="229"/>
        <end position="267"/>
    </location>
</feature>
<dbReference type="GO" id="GO:0031380">
    <property type="term" value="C:nuclear RNA-directed RNA polymerase complex"/>
    <property type="evidence" value="ECO:0007669"/>
    <property type="project" value="TreeGrafter"/>
</dbReference>
<feature type="region of interest" description="Disordered" evidence="5">
    <location>
        <begin position="487"/>
        <end position="527"/>
    </location>
</feature>
<comment type="caution">
    <text evidence="7">The sequence shown here is derived from an EMBL/GenBank/DDBJ whole genome shotgun (WGS) entry which is preliminary data.</text>
</comment>
<dbReference type="GO" id="GO:0005694">
    <property type="term" value="C:chromosome"/>
    <property type="evidence" value="ECO:0007669"/>
    <property type="project" value="UniProtKB-ARBA"/>
</dbReference>
<feature type="compositionally biased region" description="Basic and acidic residues" evidence="5">
    <location>
        <begin position="241"/>
        <end position="254"/>
    </location>
</feature>
<dbReference type="InterPro" id="IPR047187">
    <property type="entry name" value="SF1_C_Upf1"/>
</dbReference>
<dbReference type="OrthoDB" id="2423195at2759"/>
<organism evidence="7 8">
    <name type="scientific">Symbiodinium microadriaticum</name>
    <name type="common">Dinoflagellate</name>
    <name type="synonym">Zooxanthella microadriatica</name>
    <dbReference type="NCBI Taxonomy" id="2951"/>
    <lineage>
        <taxon>Eukaryota</taxon>
        <taxon>Sar</taxon>
        <taxon>Alveolata</taxon>
        <taxon>Dinophyceae</taxon>
        <taxon>Suessiales</taxon>
        <taxon>Symbiodiniaceae</taxon>
        <taxon>Symbiodinium</taxon>
    </lineage>
</organism>
<dbReference type="FunFam" id="3.40.50.300:FF:000326">
    <property type="entry name" value="P-loop containing nucleoside triphosphate hydrolase"/>
    <property type="match status" value="1"/>
</dbReference>
<gene>
    <name evidence="7" type="primary">Znfx1</name>
    <name evidence="7" type="ORF">AK812_SmicGene24387</name>
</gene>
<name>A0A1Q9DER1_SYMMI</name>
<dbReference type="AlphaFoldDB" id="A0A1Q9DER1"/>
<reference evidence="7 8" key="1">
    <citation type="submission" date="2016-02" db="EMBL/GenBank/DDBJ databases">
        <title>Genome analysis of coral dinoflagellate symbionts highlights evolutionary adaptations to a symbiotic lifestyle.</title>
        <authorList>
            <person name="Aranda M."/>
            <person name="Li Y."/>
            <person name="Liew Y.J."/>
            <person name="Baumgarten S."/>
            <person name="Simakov O."/>
            <person name="Wilson M."/>
            <person name="Piel J."/>
            <person name="Ashoor H."/>
            <person name="Bougouffa S."/>
            <person name="Bajic V.B."/>
            <person name="Ryu T."/>
            <person name="Ravasi T."/>
            <person name="Bayer T."/>
            <person name="Micklem G."/>
            <person name="Kim H."/>
            <person name="Bhak J."/>
            <person name="Lajeunesse T.C."/>
            <person name="Voolstra C.R."/>
        </authorList>
    </citation>
    <scope>NUCLEOTIDE SEQUENCE [LARGE SCALE GENOMIC DNA]</scope>
    <source>
        <strain evidence="7 8">CCMP2467</strain>
    </source>
</reference>